<evidence type="ECO:0000256" key="3">
    <source>
        <dbReference type="ARBA" id="ARBA00022763"/>
    </source>
</evidence>
<dbReference type="Pfam" id="PF02565">
    <property type="entry name" value="RecO_C"/>
    <property type="match status" value="1"/>
</dbReference>
<keyword evidence="4 7" id="KW-0233">DNA recombination</keyword>
<evidence type="ECO:0000256" key="2">
    <source>
        <dbReference type="ARBA" id="ARBA00021310"/>
    </source>
</evidence>
<dbReference type="GO" id="GO:0043590">
    <property type="term" value="C:bacterial nucleoid"/>
    <property type="evidence" value="ECO:0007669"/>
    <property type="project" value="TreeGrafter"/>
</dbReference>
<gene>
    <name evidence="7" type="primary">recO</name>
    <name evidence="9" type="ORF">GGQ92_000584</name>
</gene>
<dbReference type="Pfam" id="PF11967">
    <property type="entry name" value="RecO_N"/>
    <property type="match status" value="1"/>
</dbReference>
<dbReference type="Proteomes" id="UP000572212">
    <property type="component" value="Unassembled WGS sequence"/>
</dbReference>
<evidence type="ECO:0000256" key="4">
    <source>
        <dbReference type="ARBA" id="ARBA00023172"/>
    </source>
</evidence>
<dbReference type="InterPro" id="IPR042242">
    <property type="entry name" value="RecO_C"/>
</dbReference>
<dbReference type="RefSeq" id="WP_184244380.1">
    <property type="nucleotide sequence ID" value="NZ_BAAACU010000022.1"/>
</dbReference>
<comment type="function">
    <text evidence="7">Involved in DNA repair and RecF pathway recombination.</text>
</comment>
<evidence type="ECO:0000313" key="10">
    <source>
        <dbReference type="Proteomes" id="UP000572212"/>
    </source>
</evidence>
<dbReference type="Gene3D" id="1.20.1440.120">
    <property type="entry name" value="Recombination protein O, C-terminal domain"/>
    <property type="match status" value="1"/>
</dbReference>
<proteinExistence type="inferred from homology"/>
<dbReference type="InterPro" id="IPR022572">
    <property type="entry name" value="DNA_rep/recomb_RecO_N"/>
</dbReference>
<keyword evidence="3 7" id="KW-0227">DNA damage</keyword>
<dbReference type="SUPFAM" id="SSF57863">
    <property type="entry name" value="ArfGap/RecO-like zinc finger"/>
    <property type="match status" value="1"/>
</dbReference>
<dbReference type="InterPro" id="IPR012340">
    <property type="entry name" value="NA-bd_OB-fold"/>
</dbReference>
<dbReference type="PANTHER" id="PTHR33991">
    <property type="entry name" value="DNA REPAIR PROTEIN RECO"/>
    <property type="match status" value="1"/>
</dbReference>
<dbReference type="InterPro" id="IPR037278">
    <property type="entry name" value="ARFGAP/RecO"/>
</dbReference>
<dbReference type="EMBL" id="JACHON010000001">
    <property type="protein sequence ID" value="MBB6511817.1"/>
    <property type="molecule type" value="Genomic_DNA"/>
</dbReference>
<evidence type="ECO:0000256" key="7">
    <source>
        <dbReference type="HAMAP-Rule" id="MF_00201"/>
    </source>
</evidence>
<comment type="caution">
    <text evidence="9">The sequence shown here is derived from an EMBL/GenBank/DDBJ whole genome shotgun (WGS) entry which is preliminary data.</text>
</comment>
<accession>A0A841RIW6</accession>
<dbReference type="InterPro" id="IPR003717">
    <property type="entry name" value="RecO"/>
</dbReference>
<dbReference type="HAMAP" id="MF_00201">
    <property type="entry name" value="RecO"/>
    <property type="match status" value="1"/>
</dbReference>
<evidence type="ECO:0000313" key="9">
    <source>
        <dbReference type="EMBL" id="MBB6511817.1"/>
    </source>
</evidence>
<organism evidence="9 10">
    <name type="scientific">Gracilibacillus halotolerans</name>
    <dbReference type="NCBI Taxonomy" id="74386"/>
    <lineage>
        <taxon>Bacteria</taxon>
        <taxon>Bacillati</taxon>
        <taxon>Bacillota</taxon>
        <taxon>Bacilli</taxon>
        <taxon>Bacillales</taxon>
        <taxon>Bacillaceae</taxon>
        <taxon>Gracilibacillus</taxon>
    </lineage>
</organism>
<keyword evidence="5 7" id="KW-0234">DNA repair</keyword>
<dbReference type="NCBIfam" id="TIGR00613">
    <property type="entry name" value="reco"/>
    <property type="match status" value="1"/>
</dbReference>
<protein>
    <recommendedName>
        <fullName evidence="2 7">DNA repair protein RecO</fullName>
    </recommendedName>
    <alternativeName>
        <fullName evidence="6 7">Recombination protein O</fullName>
    </alternativeName>
</protein>
<feature type="domain" description="DNA replication/recombination mediator RecO N-terminal" evidence="8">
    <location>
        <begin position="1"/>
        <end position="77"/>
    </location>
</feature>
<evidence type="ECO:0000256" key="6">
    <source>
        <dbReference type="ARBA" id="ARBA00033409"/>
    </source>
</evidence>
<dbReference type="SUPFAM" id="SSF50249">
    <property type="entry name" value="Nucleic acid-binding proteins"/>
    <property type="match status" value="1"/>
</dbReference>
<keyword evidence="10" id="KW-1185">Reference proteome</keyword>
<sequence length="248" mass="28399">MFQKIEGFILRTQDYGETHKIVTLLTREMGKIGAIARGAKKTRSRMAAITQPFIHGSFLIQTGSGLGTIQQGDVIHSHRKIREDIFLTAYASYMVEMTDKFTDQKKYYPGLMEELLEAMTRMESGQDPEILASMFEWKMYEVAGFSPIVHQCTNCGNNQPYAAFSIQEGGLLCSRCRHIDVHAISISEKIAKLLQIFSMVHIRQVGNISIKPSNKQVIRKIMDDYYEQYGGFHLKSKRFLQQMNKLKE</sequence>
<reference evidence="9 10" key="1">
    <citation type="submission" date="2020-08" db="EMBL/GenBank/DDBJ databases">
        <title>Genomic Encyclopedia of Type Strains, Phase IV (KMG-IV): sequencing the most valuable type-strain genomes for metagenomic binning, comparative biology and taxonomic classification.</title>
        <authorList>
            <person name="Goeker M."/>
        </authorList>
    </citation>
    <scope>NUCLEOTIDE SEQUENCE [LARGE SCALE GENOMIC DNA]</scope>
    <source>
        <strain evidence="9 10">DSM 11805</strain>
    </source>
</reference>
<evidence type="ECO:0000256" key="1">
    <source>
        <dbReference type="ARBA" id="ARBA00007452"/>
    </source>
</evidence>
<dbReference type="Gene3D" id="2.40.50.140">
    <property type="entry name" value="Nucleic acid-binding proteins"/>
    <property type="match status" value="1"/>
</dbReference>
<comment type="similarity">
    <text evidence="1 7">Belongs to the RecO family.</text>
</comment>
<evidence type="ECO:0000259" key="8">
    <source>
        <dbReference type="Pfam" id="PF11967"/>
    </source>
</evidence>
<dbReference type="GO" id="GO:0006310">
    <property type="term" value="P:DNA recombination"/>
    <property type="evidence" value="ECO:0007669"/>
    <property type="project" value="UniProtKB-UniRule"/>
</dbReference>
<name>A0A841RIW6_9BACI</name>
<dbReference type="GO" id="GO:0006302">
    <property type="term" value="P:double-strand break repair"/>
    <property type="evidence" value="ECO:0007669"/>
    <property type="project" value="TreeGrafter"/>
</dbReference>
<dbReference type="PANTHER" id="PTHR33991:SF1">
    <property type="entry name" value="DNA REPAIR PROTEIN RECO"/>
    <property type="match status" value="1"/>
</dbReference>
<dbReference type="AlphaFoldDB" id="A0A841RIW6"/>
<evidence type="ECO:0000256" key="5">
    <source>
        <dbReference type="ARBA" id="ARBA00023204"/>
    </source>
</evidence>